<name>A0ABU7H0B6_9SPHI</name>
<dbReference type="InterPro" id="IPR017475">
    <property type="entry name" value="EPS_sugar_tfrase"/>
</dbReference>
<dbReference type="PANTHER" id="PTHR30576:SF0">
    <property type="entry name" value="UNDECAPRENYL-PHOSPHATE N-ACETYLGALACTOSAMINYL 1-PHOSPHATE TRANSFERASE-RELATED"/>
    <property type="match status" value="1"/>
</dbReference>
<keyword evidence="4 7" id="KW-0812">Transmembrane</keyword>
<dbReference type="PANTHER" id="PTHR30576">
    <property type="entry name" value="COLANIC BIOSYNTHESIS UDP-GLUCOSE LIPID CARRIER TRANSFERASE"/>
    <property type="match status" value="1"/>
</dbReference>
<dbReference type="InterPro" id="IPR017473">
    <property type="entry name" value="Undecaprenyl-P_gluc_Ptfrase"/>
</dbReference>
<feature type="domain" description="Bacterial sugar transferase" evidence="8">
    <location>
        <begin position="271"/>
        <end position="460"/>
    </location>
</feature>
<keyword evidence="3 9" id="KW-0808">Transferase</keyword>
<dbReference type="NCBIfam" id="TIGR03025">
    <property type="entry name" value="EPS_sugtrans"/>
    <property type="match status" value="1"/>
</dbReference>
<dbReference type="InterPro" id="IPR003362">
    <property type="entry name" value="Bact_transf"/>
</dbReference>
<keyword evidence="6 7" id="KW-0472">Membrane</keyword>
<feature type="transmembrane region" description="Helical" evidence="7">
    <location>
        <begin position="76"/>
        <end position="97"/>
    </location>
</feature>
<feature type="transmembrane region" description="Helical" evidence="7">
    <location>
        <begin position="273"/>
        <end position="298"/>
    </location>
</feature>
<dbReference type="EMBL" id="JAZDQU010000001">
    <property type="protein sequence ID" value="MEE1884727.1"/>
    <property type="molecule type" value="Genomic_DNA"/>
</dbReference>
<evidence type="ECO:0000256" key="1">
    <source>
        <dbReference type="ARBA" id="ARBA00004141"/>
    </source>
</evidence>
<feature type="transmembrane region" description="Helical" evidence="7">
    <location>
        <begin position="103"/>
        <end position="126"/>
    </location>
</feature>
<accession>A0ABU7H0B6</accession>
<dbReference type="Pfam" id="PF02397">
    <property type="entry name" value="Bac_transf"/>
    <property type="match status" value="1"/>
</dbReference>
<proteinExistence type="inferred from homology"/>
<gene>
    <name evidence="9" type="ORF">VRU49_04745</name>
</gene>
<keyword evidence="10" id="KW-1185">Reference proteome</keyword>
<evidence type="ECO:0000256" key="6">
    <source>
        <dbReference type="ARBA" id="ARBA00023136"/>
    </source>
</evidence>
<evidence type="ECO:0000259" key="8">
    <source>
        <dbReference type="Pfam" id="PF02397"/>
    </source>
</evidence>
<dbReference type="GO" id="GO:0089702">
    <property type="term" value="F:undecaprenyl-phosphate glucose phosphotransferase activity"/>
    <property type="evidence" value="ECO:0007669"/>
    <property type="project" value="UniProtKB-EC"/>
</dbReference>
<feature type="transmembrane region" description="Helical" evidence="7">
    <location>
        <begin position="12"/>
        <end position="31"/>
    </location>
</feature>
<evidence type="ECO:0000313" key="10">
    <source>
        <dbReference type="Proteomes" id="UP001337681"/>
    </source>
</evidence>
<evidence type="ECO:0000256" key="3">
    <source>
        <dbReference type="ARBA" id="ARBA00022679"/>
    </source>
</evidence>
<reference evidence="9 10" key="1">
    <citation type="submission" date="2024-01" db="EMBL/GenBank/DDBJ databases">
        <title>Pedobacter sp. nov., isolated from oil-contaminated soil.</title>
        <authorList>
            <person name="Le N.T.T."/>
        </authorList>
    </citation>
    <scope>NUCLEOTIDE SEQUENCE [LARGE SCALE GENOMIC DNA]</scope>
    <source>
        <strain evidence="9 10">VNH31</strain>
    </source>
</reference>
<dbReference type="RefSeq" id="WP_330145640.1">
    <property type="nucleotide sequence ID" value="NZ_JAZDQU010000001.1"/>
</dbReference>
<comment type="caution">
    <text evidence="9">The sequence shown here is derived from an EMBL/GenBank/DDBJ whole genome shotgun (WGS) entry which is preliminary data.</text>
</comment>
<evidence type="ECO:0000256" key="7">
    <source>
        <dbReference type="SAM" id="Phobius"/>
    </source>
</evidence>
<evidence type="ECO:0000256" key="4">
    <source>
        <dbReference type="ARBA" id="ARBA00022692"/>
    </source>
</evidence>
<dbReference type="NCBIfam" id="TIGR03023">
    <property type="entry name" value="WcaJ_sugtrans"/>
    <property type="match status" value="1"/>
</dbReference>
<sequence length="467" mass="54049">MTRPHFIYNTIRYLIDAPVLIGAFFLTRAIFPKLNEGATPNQTLLYIGSAILAWYISAQFSKIYQDLRSNRFSEEIIQILLTLFLFTFVHTSFLFYIRGSVNFSTYFLAAFLSVSFVLILSFKYILRKLLHRVFYKGELLEKIILVGSTPAARDFYYTINNHKYYGYKCIGFLDDEIKELNGCRYLGPINLLPEILENEEVDEIIIALPNTYQQEIRKCIDAGDYVGKRVRMIPDLSLYTSSNIQVNNIGLLPVINLRSLPQDRWSNKAIKRVFDVVFSTMFFVLIGWWFMPIVALLIKLTSKGPVFFKQERWGLNNKRIICYKFRTMYVDSPEQDKDGNFLQASKNDARITPIGKYLRALNIDELPQFWNVLIGDMSVVGPRPHVTPLNLSSIESVNQYMLRHLVKPGITGWAQVNGSRGETSAPGAMQRRVNYDLYYIHQWTFLLDCQIILQTIINLIKGDDNAY</sequence>
<dbReference type="Gene3D" id="3.40.50.720">
    <property type="entry name" value="NAD(P)-binding Rossmann-like Domain"/>
    <property type="match status" value="1"/>
</dbReference>
<comment type="similarity">
    <text evidence="2">Belongs to the bacterial sugar transferase family.</text>
</comment>
<evidence type="ECO:0000256" key="5">
    <source>
        <dbReference type="ARBA" id="ARBA00022989"/>
    </source>
</evidence>
<evidence type="ECO:0000256" key="2">
    <source>
        <dbReference type="ARBA" id="ARBA00006464"/>
    </source>
</evidence>
<dbReference type="Proteomes" id="UP001337681">
    <property type="component" value="Unassembled WGS sequence"/>
</dbReference>
<organism evidence="9 10">
    <name type="scientific">Pedobacter flavus</name>
    <dbReference type="NCBI Taxonomy" id="3113906"/>
    <lineage>
        <taxon>Bacteria</taxon>
        <taxon>Pseudomonadati</taxon>
        <taxon>Bacteroidota</taxon>
        <taxon>Sphingobacteriia</taxon>
        <taxon>Sphingobacteriales</taxon>
        <taxon>Sphingobacteriaceae</taxon>
        <taxon>Pedobacter</taxon>
    </lineage>
</organism>
<feature type="transmembrane region" description="Helical" evidence="7">
    <location>
        <begin position="43"/>
        <end position="64"/>
    </location>
</feature>
<dbReference type="Pfam" id="PF13727">
    <property type="entry name" value="CoA_binding_3"/>
    <property type="match status" value="1"/>
</dbReference>
<keyword evidence="5 7" id="KW-1133">Transmembrane helix</keyword>
<protein>
    <submittedName>
        <fullName evidence="9">Undecaprenyl-phosphate glucose phosphotransferase</fullName>
        <ecNumber evidence="9">2.7.8.31</ecNumber>
    </submittedName>
</protein>
<dbReference type="EC" id="2.7.8.31" evidence="9"/>
<comment type="subcellular location">
    <subcellularLocation>
        <location evidence="1">Membrane</location>
        <topology evidence="1">Multi-pass membrane protein</topology>
    </subcellularLocation>
</comment>
<evidence type="ECO:0000313" key="9">
    <source>
        <dbReference type="EMBL" id="MEE1884727.1"/>
    </source>
</evidence>